<dbReference type="GO" id="GO:0016628">
    <property type="term" value="F:oxidoreductase activity, acting on the CH-CH group of donors, NAD or NADP as acceptor"/>
    <property type="evidence" value="ECO:0007669"/>
    <property type="project" value="InterPro"/>
</dbReference>
<dbReference type="PANTHER" id="PTHR42685">
    <property type="entry name" value="GERANYLGERANYL DIPHOSPHATE REDUCTASE"/>
    <property type="match status" value="1"/>
</dbReference>
<evidence type="ECO:0000259" key="1">
    <source>
        <dbReference type="Pfam" id="PF01494"/>
    </source>
</evidence>
<proteinExistence type="predicted"/>
<dbReference type="Gene3D" id="3.50.50.60">
    <property type="entry name" value="FAD/NAD(P)-binding domain"/>
    <property type="match status" value="1"/>
</dbReference>
<dbReference type="Proteomes" id="UP000218542">
    <property type="component" value="Unassembled WGS sequence"/>
</dbReference>
<feature type="domain" description="FAD-binding" evidence="1">
    <location>
        <begin position="5"/>
        <end position="161"/>
    </location>
</feature>
<dbReference type="PRINTS" id="PR00420">
    <property type="entry name" value="RNGMNOXGNASE"/>
</dbReference>
<dbReference type="InterPro" id="IPR011777">
    <property type="entry name" value="Geranylgeranyl_Rdtase_fam"/>
</dbReference>
<dbReference type="GO" id="GO:0071949">
    <property type="term" value="F:FAD binding"/>
    <property type="evidence" value="ECO:0007669"/>
    <property type="project" value="InterPro"/>
</dbReference>
<evidence type="ECO:0000313" key="2">
    <source>
        <dbReference type="EMBL" id="GAX62125.1"/>
    </source>
</evidence>
<dbReference type="PANTHER" id="PTHR42685:SF22">
    <property type="entry name" value="CONDITIONED MEDIUM FACTOR RECEPTOR 1"/>
    <property type="match status" value="1"/>
</dbReference>
<sequence>MSHIYDVVIIGAGPAGCAVAHNLYRQGIKNFLLVDKSKFPREKICGGVLFLETQKFLKEMGLLNEVKARSYEVKRNYNITPYGTILKVRNGNSQDPEFLVLRRKIFDQILLNYIKRLKIPVKENMHIRGLWENNSTIRGVISREGEYIGAKIIVVATGVNSSRFYLKRRHYFQAIGYTGQFENTKFMKNTCYTIYDKDFLPLYGWMVPEADDLVNIGVGLEQPMFSQDKIKKYFERLCSVHFKPYLHEARLVGIARGFPLRYTYRIKDIVDRNILYVGEAGGIVNPVTGEGISQALISGKLAAHAISSFLSNNEQAELTNYEKMVRRRYHTFPWMRLVKSFMNHKLNWRIIETFQGKEGKLPL</sequence>
<dbReference type="OrthoDB" id="9806565at2"/>
<dbReference type="InterPro" id="IPR036188">
    <property type="entry name" value="FAD/NAD-bd_sf"/>
</dbReference>
<dbReference type="NCBIfam" id="TIGR02032">
    <property type="entry name" value="GG-red-SF"/>
    <property type="match status" value="1"/>
</dbReference>
<dbReference type="InterPro" id="IPR002938">
    <property type="entry name" value="FAD-bd"/>
</dbReference>
<dbReference type="AlphaFoldDB" id="A0A286U1Y2"/>
<protein>
    <submittedName>
        <fullName evidence="2">Geranylgeranyl reductase</fullName>
    </submittedName>
</protein>
<name>A0A286U1Y2_9BACT</name>
<dbReference type="EMBL" id="BAOS01000028">
    <property type="protein sequence ID" value="GAX62125.1"/>
    <property type="molecule type" value="Genomic_DNA"/>
</dbReference>
<dbReference type="SUPFAM" id="SSF51905">
    <property type="entry name" value="FAD/NAD(P)-binding domain"/>
    <property type="match status" value="1"/>
</dbReference>
<reference evidence="2 3" key="1">
    <citation type="journal article" date="2017" name="Environ. Microbiol. Rep.">
        <title>Genetic diversity of marine anaerobic ammonium-oxidizing bacteria as revealed by genomic and proteomic analyses of 'Candidatus Scalindua japonica'.</title>
        <authorList>
            <person name="Oshiki M."/>
            <person name="Mizuto K."/>
            <person name="Kimura Z."/>
            <person name="Kindaichi T."/>
            <person name="Satoh H."/>
            <person name="Okabe S."/>
        </authorList>
    </citation>
    <scope>NUCLEOTIDE SEQUENCE [LARGE SCALE GENOMIC DNA]</scope>
    <source>
        <strain evidence="3">husup-a2</strain>
    </source>
</reference>
<comment type="caution">
    <text evidence="2">The sequence shown here is derived from an EMBL/GenBank/DDBJ whole genome shotgun (WGS) entry which is preliminary data.</text>
</comment>
<keyword evidence="3" id="KW-1185">Reference proteome</keyword>
<organism evidence="2 3">
    <name type="scientific">Candidatus Scalindua japonica</name>
    <dbReference type="NCBI Taxonomy" id="1284222"/>
    <lineage>
        <taxon>Bacteria</taxon>
        <taxon>Pseudomonadati</taxon>
        <taxon>Planctomycetota</taxon>
        <taxon>Candidatus Brocadiia</taxon>
        <taxon>Candidatus Brocadiales</taxon>
        <taxon>Candidatus Scalinduaceae</taxon>
        <taxon>Candidatus Scalindua</taxon>
    </lineage>
</organism>
<dbReference type="Pfam" id="PF01494">
    <property type="entry name" value="FAD_binding_3"/>
    <property type="match status" value="1"/>
</dbReference>
<dbReference type="RefSeq" id="WP_096895500.1">
    <property type="nucleotide sequence ID" value="NZ_BAOS01000028.1"/>
</dbReference>
<gene>
    <name evidence="2" type="ORF">SCALIN_C28_0328</name>
</gene>
<dbReference type="InterPro" id="IPR050407">
    <property type="entry name" value="Geranylgeranyl_reductase"/>
</dbReference>
<evidence type="ECO:0000313" key="3">
    <source>
        <dbReference type="Proteomes" id="UP000218542"/>
    </source>
</evidence>
<accession>A0A286U1Y2</accession>